<dbReference type="EMBL" id="JASNWA010000004">
    <property type="protein sequence ID" value="KAK3177215.1"/>
    <property type="molecule type" value="Genomic_DNA"/>
</dbReference>
<accession>A0AAD9ZFI6</accession>
<dbReference type="InterPro" id="IPR024079">
    <property type="entry name" value="MetalloPept_cat_dom_sf"/>
</dbReference>
<sequence length="69" mass="8009">MNGTTLYEFGHAFGFIHEHSREKFVKLLNEDKVKENYRRTQGWGDEKIKANVLTPLKEDDGAPFDVPEN</sequence>
<dbReference type="GO" id="GO:0008237">
    <property type="term" value="F:metallopeptidase activity"/>
    <property type="evidence" value="ECO:0007669"/>
    <property type="project" value="InterPro"/>
</dbReference>
<evidence type="ECO:0000313" key="1">
    <source>
        <dbReference type="EMBL" id="KAK3177215.1"/>
    </source>
</evidence>
<comment type="caution">
    <text evidence="1">The sequence shown here is derived from an EMBL/GenBank/DDBJ whole genome shotgun (WGS) entry which is preliminary data.</text>
</comment>
<reference evidence="1" key="1">
    <citation type="submission" date="2022-11" db="EMBL/GenBank/DDBJ databases">
        <title>Chromosomal genome sequence assembly and mating type (MAT) locus characterization of the leprose asexual lichenized fungus Lepraria neglecta (Nyl.) Erichsen.</title>
        <authorList>
            <person name="Allen J.L."/>
            <person name="Pfeffer B."/>
        </authorList>
    </citation>
    <scope>NUCLEOTIDE SEQUENCE</scope>
    <source>
        <strain evidence="1">Allen 5258</strain>
    </source>
</reference>
<organism evidence="1 2">
    <name type="scientific">Lepraria neglecta</name>
    <dbReference type="NCBI Taxonomy" id="209136"/>
    <lineage>
        <taxon>Eukaryota</taxon>
        <taxon>Fungi</taxon>
        <taxon>Dikarya</taxon>
        <taxon>Ascomycota</taxon>
        <taxon>Pezizomycotina</taxon>
        <taxon>Lecanoromycetes</taxon>
        <taxon>OSLEUM clade</taxon>
        <taxon>Lecanoromycetidae</taxon>
        <taxon>Lecanorales</taxon>
        <taxon>Lecanorineae</taxon>
        <taxon>Stereocaulaceae</taxon>
        <taxon>Lepraria</taxon>
    </lineage>
</organism>
<dbReference type="AlphaFoldDB" id="A0AAD9ZFI6"/>
<name>A0AAD9ZFI6_9LECA</name>
<protein>
    <submittedName>
        <fullName evidence="1">Uncharacterized protein</fullName>
    </submittedName>
</protein>
<gene>
    <name evidence="1" type="ORF">OEA41_008544</name>
</gene>
<dbReference type="SUPFAM" id="SSF55486">
    <property type="entry name" value="Metalloproteases ('zincins'), catalytic domain"/>
    <property type="match status" value="1"/>
</dbReference>
<proteinExistence type="predicted"/>
<evidence type="ECO:0000313" key="2">
    <source>
        <dbReference type="Proteomes" id="UP001276659"/>
    </source>
</evidence>
<dbReference type="Gene3D" id="3.40.390.10">
    <property type="entry name" value="Collagenase (Catalytic Domain)"/>
    <property type="match status" value="1"/>
</dbReference>
<keyword evidence="2" id="KW-1185">Reference proteome</keyword>
<dbReference type="Proteomes" id="UP001276659">
    <property type="component" value="Unassembled WGS sequence"/>
</dbReference>